<gene>
    <name evidence="1" type="ORF">SAMN05892877_108210</name>
</gene>
<protein>
    <submittedName>
        <fullName evidence="1">Uncharacterized protein</fullName>
    </submittedName>
</protein>
<dbReference type="Proteomes" id="UP000219167">
    <property type="component" value="Unassembled WGS sequence"/>
</dbReference>
<organism evidence="1 2">
    <name type="scientific">Rhizobium subbaraonis</name>
    <dbReference type="NCBI Taxonomy" id="908946"/>
    <lineage>
        <taxon>Bacteria</taxon>
        <taxon>Pseudomonadati</taxon>
        <taxon>Pseudomonadota</taxon>
        <taxon>Alphaproteobacteria</taxon>
        <taxon>Hyphomicrobiales</taxon>
        <taxon>Rhizobiaceae</taxon>
        <taxon>Rhizobium/Agrobacterium group</taxon>
        <taxon>Rhizobium</taxon>
    </lineage>
</organism>
<evidence type="ECO:0000313" key="2">
    <source>
        <dbReference type="Proteomes" id="UP000219167"/>
    </source>
</evidence>
<dbReference type="AlphaFoldDB" id="A0A285UHP5"/>
<dbReference type="EMBL" id="OBQD01000008">
    <property type="protein sequence ID" value="SOC41332.1"/>
    <property type="molecule type" value="Genomic_DNA"/>
</dbReference>
<accession>A0A285UHP5</accession>
<sequence length="39" mass="3719">MPLSGLLVGGAIPAVCLGPGTVFARVSLGAGVSSPLEQP</sequence>
<name>A0A285UHP5_9HYPH</name>
<evidence type="ECO:0000313" key="1">
    <source>
        <dbReference type="EMBL" id="SOC41332.1"/>
    </source>
</evidence>
<keyword evidence="2" id="KW-1185">Reference proteome</keyword>
<proteinExistence type="predicted"/>
<reference evidence="1 2" key="1">
    <citation type="submission" date="2017-08" db="EMBL/GenBank/DDBJ databases">
        <authorList>
            <person name="de Groot N.N."/>
        </authorList>
    </citation>
    <scope>NUCLEOTIDE SEQUENCE [LARGE SCALE GENOMIC DNA]</scope>
    <source>
        <strain evidence="1 2">JC85</strain>
    </source>
</reference>